<dbReference type="Pfam" id="PF00378">
    <property type="entry name" value="ECH_1"/>
    <property type="match status" value="1"/>
</dbReference>
<name>A0AA35W8Z7_GEOBA</name>
<dbReference type="AlphaFoldDB" id="A0AA35W8Z7"/>
<dbReference type="SUPFAM" id="SSF52096">
    <property type="entry name" value="ClpP/crotonase"/>
    <property type="match status" value="1"/>
</dbReference>
<dbReference type="PANTHER" id="PTHR43802">
    <property type="entry name" value="ENOYL-COA HYDRATASE"/>
    <property type="match status" value="1"/>
</dbReference>
<dbReference type="CDD" id="cd06558">
    <property type="entry name" value="crotonase-like"/>
    <property type="match status" value="1"/>
</dbReference>
<evidence type="ECO:0000313" key="2">
    <source>
        <dbReference type="EMBL" id="CAI8008456.1"/>
    </source>
</evidence>
<accession>A0AA35W8Z7</accession>
<keyword evidence="2" id="KW-0378">Hydrolase</keyword>
<dbReference type="GO" id="GO:0016787">
    <property type="term" value="F:hydrolase activity"/>
    <property type="evidence" value="ECO:0007669"/>
    <property type="project" value="UniProtKB-KW"/>
</dbReference>
<dbReference type="Proteomes" id="UP001174909">
    <property type="component" value="Unassembled WGS sequence"/>
</dbReference>
<evidence type="ECO:0000313" key="3">
    <source>
        <dbReference type="Proteomes" id="UP001174909"/>
    </source>
</evidence>
<dbReference type="EMBL" id="CASHTH010000847">
    <property type="protein sequence ID" value="CAI8008456.1"/>
    <property type="molecule type" value="Genomic_DNA"/>
</dbReference>
<reference evidence="2" key="1">
    <citation type="submission" date="2023-03" db="EMBL/GenBank/DDBJ databases">
        <authorList>
            <person name="Steffen K."/>
            <person name="Cardenas P."/>
        </authorList>
    </citation>
    <scope>NUCLEOTIDE SEQUENCE</scope>
</reference>
<evidence type="ECO:0000256" key="1">
    <source>
        <dbReference type="ARBA" id="ARBA00005254"/>
    </source>
</evidence>
<comment type="caution">
    <text evidence="2">The sequence shown here is derived from an EMBL/GenBank/DDBJ whole genome shotgun (WGS) entry which is preliminary data.</text>
</comment>
<organism evidence="2 3">
    <name type="scientific">Geodia barretti</name>
    <name type="common">Barrett's horny sponge</name>
    <dbReference type="NCBI Taxonomy" id="519541"/>
    <lineage>
        <taxon>Eukaryota</taxon>
        <taxon>Metazoa</taxon>
        <taxon>Porifera</taxon>
        <taxon>Demospongiae</taxon>
        <taxon>Heteroscleromorpha</taxon>
        <taxon>Tetractinellida</taxon>
        <taxon>Astrophorina</taxon>
        <taxon>Geodiidae</taxon>
        <taxon>Geodia</taxon>
    </lineage>
</organism>
<sequence length="256" mass="28243">MARLEEYQDRFQYARLEREDGILQMTLHSDGDTLQWGAGPHSELVEVFHAVGTDPDTKVIIMTGAGNGFTGPAGSSDTVPRRTPAQWDGTYWEGKHLLGNLLNIEVPVIAAVNGPALRHSELPLLSDIVLAAPHTTFQDSGHFMSGLTPGDGMHIIYPLLLGINRGRYFLLTGQLLDANRAQELGLVAEVLPQDELLPRAWELARQLAQQPHLVLRYSRALLTHKLKQELHDLLGYGLALEGLGSAQDYFDRGQGR</sequence>
<dbReference type="Gene3D" id="3.90.226.10">
    <property type="entry name" value="2-enoyl-CoA Hydratase, Chain A, domain 1"/>
    <property type="match status" value="1"/>
</dbReference>
<protein>
    <submittedName>
        <fullName evidence="2">6-oxocamphor hydrolase</fullName>
    </submittedName>
</protein>
<comment type="similarity">
    <text evidence="1">Belongs to the enoyl-CoA hydratase/isomerase family.</text>
</comment>
<dbReference type="InterPro" id="IPR029045">
    <property type="entry name" value="ClpP/crotonase-like_dom_sf"/>
</dbReference>
<proteinExistence type="inferred from homology"/>
<gene>
    <name evidence="2" type="ORF">GBAR_LOCUS5786</name>
</gene>
<dbReference type="InterPro" id="IPR001753">
    <property type="entry name" value="Enoyl-CoA_hydra/iso"/>
</dbReference>
<keyword evidence="3" id="KW-1185">Reference proteome</keyword>
<dbReference type="PANTHER" id="PTHR43802:SF1">
    <property type="entry name" value="IP11341P-RELATED"/>
    <property type="match status" value="1"/>
</dbReference>